<dbReference type="STRING" id="648782.SAMN04488554_3081"/>
<dbReference type="PROSITE" id="PS51000">
    <property type="entry name" value="HTH_DEOR_2"/>
    <property type="match status" value="1"/>
</dbReference>
<dbReference type="Pfam" id="PF00455">
    <property type="entry name" value="DeoRC"/>
    <property type="match status" value="1"/>
</dbReference>
<feature type="domain" description="HTH deoR-type" evidence="4">
    <location>
        <begin position="1"/>
        <end position="55"/>
    </location>
</feature>
<dbReference type="GO" id="GO:0003700">
    <property type="term" value="F:DNA-binding transcription factor activity"/>
    <property type="evidence" value="ECO:0007669"/>
    <property type="project" value="InterPro"/>
</dbReference>
<evidence type="ECO:0000256" key="2">
    <source>
        <dbReference type="ARBA" id="ARBA00023125"/>
    </source>
</evidence>
<proteinExistence type="predicted"/>
<dbReference type="PRINTS" id="PR00037">
    <property type="entry name" value="HTHLACR"/>
</dbReference>
<organism evidence="5 6">
    <name type="scientific">Ruania alba</name>
    <dbReference type="NCBI Taxonomy" id="648782"/>
    <lineage>
        <taxon>Bacteria</taxon>
        <taxon>Bacillati</taxon>
        <taxon>Actinomycetota</taxon>
        <taxon>Actinomycetes</taxon>
        <taxon>Micrococcales</taxon>
        <taxon>Ruaniaceae</taxon>
        <taxon>Ruania</taxon>
    </lineage>
</organism>
<protein>
    <submittedName>
        <fullName evidence="5">DNA-binding transcriptional regulator of sugar metabolism, DeoR/GlpR family</fullName>
    </submittedName>
</protein>
<dbReference type="InterPro" id="IPR037171">
    <property type="entry name" value="NagB/RpiA_transferase-like"/>
</dbReference>
<dbReference type="SUPFAM" id="SSF46785">
    <property type="entry name" value="Winged helix' DNA-binding domain"/>
    <property type="match status" value="1"/>
</dbReference>
<name>A0A1H5M0E9_9MICO</name>
<keyword evidence="6" id="KW-1185">Reference proteome</keyword>
<dbReference type="SMART" id="SM00420">
    <property type="entry name" value="HTH_DEOR"/>
    <property type="match status" value="1"/>
</dbReference>
<gene>
    <name evidence="5" type="ORF">SAMN04488554_3081</name>
</gene>
<dbReference type="InterPro" id="IPR014036">
    <property type="entry name" value="DeoR-like_C"/>
</dbReference>
<dbReference type="InterPro" id="IPR036390">
    <property type="entry name" value="WH_DNA-bd_sf"/>
</dbReference>
<dbReference type="PANTHER" id="PTHR30363:SF44">
    <property type="entry name" value="AGA OPERON TRANSCRIPTIONAL REPRESSOR-RELATED"/>
    <property type="match status" value="1"/>
</dbReference>
<keyword evidence="3" id="KW-0804">Transcription</keyword>
<evidence type="ECO:0000259" key="4">
    <source>
        <dbReference type="PROSITE" id="PS51000"/>
    </source>
</evidence>
<dbReference type="AlphaFoldDB" id="A0A1H5M0E9"/>
<dbReference type="SUPFAM" id="SSF100950">
    <property type="entry name" value="NagB/RpiA/CoA transferase-like"/>
    <property type="match status" value="1"/>
</dbReference>
<dbReference type="Pfam" id="PF08220">
    <property type="entry name" value="HTH_DeoR"/>
    <property type="match status" value="1"/>
</dbReference>
<keyword evidence="1" id="KW-0805">Transcription regulation</keyword>
<evidence type="ECO:0000313" key="6">
    <source>
        <dbReference type="Proteomes" id="UP000199220"/>
    </source>
</evidence>
<sequence length="256" mass="28252">MVRQEEIASYVLTHGVATPNELTEVVGASLMTIHRDLDELARRGLIRKFHGGVSATPSSVFESSSAFRMKVQPEHKEALAGEAMQRIEPGMSLMLDTSTTNLFLARHIARAGPMQLTVITNYVPILQTLRGCEDIDLIIIGGAYNANHESFFGMNAVEMAESLHVNLAILSTSSMTPRLTFHQDQDIVTMKRAMMEAADRRLLLMDPTKIKHTALHQLAPTSAFDELVITDPEDAEFIRSVGEHVRTTVIDVRGAS</sequence>
<dbReference type="GO" id="GO:0003677">
    <property type="term" value="F:DNA binding"/>
    <property type="evidence" value="ECO:0007669"/>
    <property type="project" value="UniProtKB-KW"/>
</dbReference>
<dbReference type="EMBL" id="FNTX01000002">
    <property type="protein sequence ID" value="SEE82756.1"/>
    <property type="molecule type" value="Genomic_DNA"/>
</dbReference>
<accession>A0A1H5M0E9</accession>
<dbReference type="Proteomes" id="UP000199220">
    <property type="component" value="Unassembled WGS sequence"/>
</dbReference>
<dbReference type="InterPro" id="IPR001034">
    <property type="entry name" value="DeoR_HTH"/>
</dbReference>
<evidence type="ECO:0000256" key="3">
    <source>
        <dbReference type="ARBA" id="ARBA00023163"/>
    </source>
</evidence>
<evidence type="ECO:0000313" key="5">
    <source>
        <dbReference type="EMBL" id="SEE82756.1"/>
    </source>
</evidence>
<reference evidence="6" key="1">
    <citation type="submission" date="2016-10" db="EMBL/GenBank/DDBJ databases">
        <authorList>
            <person name="Varghese N."/>
            <person name="Submissions S."/>
        </authorList>
    </citation>
    <scope>NUCLEOTIDE SEQUENCE [LARGE SCALE GENOMIC DNA]</scope>
    <source>
        <strain evidence="6">DSM 21368</strain>
    </source>
</reference>
<dbReference type="PANTHER" id="PTHR30363">
    <property type="entry name" value="HTH-TYPE TRANSCRIPTIONAL REGULATOR SRLR-RELATED"/>
    <property type="match status" value="1"/>
</dbReference>
<dbReference type="InterPro" id="IPR050313">
    <property type="entry name" value="Carb_Metab_HTH_regulators"/>
</dbReference>
<keyword evidence="2 5" id="KW-0238">DNA-binding</keyword>
<dbReference type="SMART" id="SM01134">
    <property type="entry name" value="DeoRC"/>
    <property type="match status" value="1"/>
</dbReference>
<dbReference type="InterPro" id="IPR018356">
    <property type="entry name" value="Tscrpt_reg_HTH_DeoR_CS"/>
</dbReference>
<dbReference type="Gene3D" id="3.40.50.1360">
    <property type="match status" value="1"/>
</dbReference>
<dbReference type="PROSITE" id="PS00894">
    <property type="entry name" value="HTH_DEOR_1"/>
    <property type="match status" value="1"/>
</dbReference>
<evidence type="ECO:0000256" key="1">
    <source>
        <dbReference type="ARBA" id="ARBA00023015"/>
    </source>
</evidence>